<accession>A0A0D0AHP2</accession>
<gene>
    <name evidence="1" type="ORF">CY34DRAFT_19857</name>
</gene>
<evidence type="ECO:0000313" key="1">
    <source>
        <dbReference type="EMBL" id="KIK31503.1"/>
    </source>
</evidence>
<dbReference type="Proteomes" id="UP000054485">
    <property type="component" value="Unassembled WGS sequence"/>
</dbReference>
<name>A0A0D0AHP2_9AGAM</name>
<dbReference type="EMBL" id="KN836931">
    <property type="protein sequence ID" value="KIK31503.1"/>
    <property type="molecule type" value="Genomic_DNA"/>
</dbReference>
<reference evidence="2" key="2">
    <citation type="submission" date="2015-01" db="EMBL/GenBank/DDBJ databases">
        <title>Evolutionary Origins and Diversification of the Mycorrhizal Mutualists.</title>
        <authorList>
            <consortium name="DOE Joint Genome Institute"/>
            <consortium name="Mycorrhizal Genomics Consortium"/>
            <person name="Kohler A."/>
            <person name="Kuo A."/>
            <person name="Nagy L.G."/>
            <person name="Floudas D."/>
            <person name="Copeland A."/>
            <person name="Barry K.W."/>
            <person name="Cichocki N."/>
            <person name="Veneault-Fourrey C."/>
            <person name="LaButti K."/>
            <person name="Lindquist E.A."/>
            <person name="Lipzen A."/>
            <person name="Lundell T."/>
            <person name="Morin E."/>
            <person name="Murat C."/>
            <person name="Riley R."/>
            <person name="Ohm R."/>
            <person name="Sun H."/>
            <person name="Tunlid A."/>
            <person name="Henrissat B."/>
            <person name="Grigoriev I.V."/>
            <person name="Hibbett D.S."/>
            <person name="Martin F."/>
        </authorList>
    </citation>
    <scope>NUCLEOTIDE SEQUENCE [LARGE SCALE GENOMIC DNA]</scope>
    <source>
        <strain evidence="2">UH-Slu-Lm8-n1</strain>
    </source>
</reference>
<dbReference type="InterPro" id="IPR046521">
    <property type="entry name" value="DUF6698"/>
</dbReference>
<dbReference type="HOGENOM" id="CLU_1750892_0_0_1"/>
<evidence type="ECO:0000313" key="2">
    <source>
        <dbReference type="Proteomes" id="UP000054485"/>
    </source>
</evidence>
<dbReference type="InParanoid" id="A0A0D0AHP2"/>
<organism evidence="1 2">
    <name type="scientific">Suillus luteus UH-Slu-Lm8-n1</name>
    <dbReference type="NCBI Taxonomy" id="930992"/>
    <lineage>
        <taxon>Eukaryota</taxon>
        <taxon>Fungi</taxon>
        <taxon>Dikarya</taxon>
        <taxon>Basidiomycota</taxon>
        <taxon>Agaricomycotina</taxon>
        <taxon>Agaricomycetes</taxon>
        <taxon>Agaricomycetidae</taxon>
        <taxon>Boletales</taxon>
        <taxon>Suillineae</taxon>
        <taxon>Suillaceae</taxon>
        <taxon>Suillus</taxon>
    </lineage>
</organism>
<proteinExistence type="predicted"/>
<dbReference type="Pfam" id="PF20414">
    <property type="entry name" value="DUF6698"/>
    <property type="match status" value="1"/>
</dbReference>
<protein>
    <submittedName>
        <fullName evidence="1">Uncharacterized protein</fullName>
    </submittedName>
</protein>
<reference evidence="1 2" key="1">
    <citation type="submission" date="2014-04" db="EMBL/GenBank/DDBJ databases">
        <authorList>
            <consortium name="DOE Joint Genome Institute"/>
            <person name="Kuo A."/>
            <person name="Ruytinx J."/>
            <person name="Rineau F."/>
            <person name="Colpaert J."/>
            <person name="Kohler A."/>
            <person name="Nagy L.G."/>
            <person name="Floudas D."/>
            <person name="Copeland A."/>
            <person name="Barry K.W."/>
            <person name="Cichocki N."/>
            <person name="Veneault-Fourrey C."/>
            <person name="LaButti K."/>
            <person name="Lindquist E.A."/>
            <person name="Lipzen A."/>
            <person name="Lundell T."/>
            <person name="Morin E."/>
            <person name="Murat C."/>
            <person name="Sun H."/>
            <person name="Tunlid A."/>
            <person name="Henrissat B."/>
            <person name="Grigoriev I.V."/>
            <person name="Hibbett D.S."/>
            <person name="Martin F."/>
            <person name="Nordberg H.P."/>
            <person name="Cantor M.N."/>
            <person name="Hua S.X."/>
        </authorList>
    </citation>
    <scope>NUCLEOTIDE SEQUENCE [LARGE SCALE GENOMIC DNA]</scope>
    <source>
        <strain evidence="1 2">UH-Slu-Lm8-n1</strain>
    </source>
</reference>
<sequence length="149" mass="16462">MALGGPNAGIRGRTTSFIVSENSWPAFIYENYEANAENLEHRLMKSKLLVMGFKAIFTSPSSASEVEGDGDGTDVIENCRRARRRLDRAKVKTCVASIIGMRKVTPRAIAYIACQRETEARRFDSHFPTSLPGVPWMGTSTTRFSGIIS</sequence>
<dbReference type="OrthoDB" id="2662502at2759"/>
<keyword evidence="2" id="KW-1185">Reference proteome</keyword>
<dbReference type="AlphaFoldDB" id="A0A0D0AHP2"/>